<dbReference type="SUPFAM" id="SSF53774">
    <property type="entry name" value="Glutaminase/Asparaginase"/>
    <property type="match status" value="1"/>
</dbReference>
<keyword evidence="3" id="KW-0067">ATP-binding</keyword>
<dbReference type="Gene3D" id="3.40.50.40">
    <property type="match status" value="1"/>
</dbReference>
<comment type="catalytic activity">
    <reaction evidence="5">
        <text>L-glutamyl-tRNA(Gln) + L-glutamine + ATP + H2O = L-glutaminyl-tRNA(Gln) + L-glutamate + ADP + phosphate + H(+)</text>
        <dbReference type="Rhea" id="RHEA:17521"/>
        <dbReference type="Rhea" id="RHEA-COMP:9681"/>
        <dbReference type="Rhea" id="RHEA-COMP:9684"/>
        <dbReference type="ChEBI" id="CHEBI:15377"/>
        <dbReference type="ChEBI" id="CHEBI:15378"/>
        <dbReference type="ChEBI" id="CHEBI:29985"/>
        <dbReference type="ChEBI" id="CHEBI:30616"/>
        <dbReference type="ChEBI" id="CHEBI:43474"/>
        <dbReference type="ChEBI" id="CHEBI:58359"/>
        <dbReference type="ChEBI" id="CHEBI:78520"/>
        <dbReference type="ChEBI" id="CHEBI:78521"/>
        <dbReference type="ChEBI" id="CHEBI:456216"/>
    </reaction>
</comment>
<dbReference type="GO" id="GO:0006412">
    <property type="term" value="P:translation"/>
    <property type="evidence" value="ECO:0007669"/>
    <property type="project" value="UniProtKB-KW"/>
</dbReference>
<dbReference type="SUPFAM" id="SSF55931">
    <property type="entry name" value="Glutamine synthetase/guanido kinase"/>
    <property type="match status" value="1"/>
</dbReference>
<dbReference type="Pfam" id="PF02934">
    <property type="entry name" value="GatB_N"/>
    <property type="match status" value="1"/>
</dbReference>
<keyword evidence="1" id="KW-0436">Ligase</keyword>
<dbReference type="PANTHER" id="PTHR11659">
    <property type="entry name" value="GLUTAMYL-TRNA GLN AMIDOTRANSFERASE SUBUNIT B MITOCHONDRIAL AND PROKARYOTIC PET112-RELATED"/>
    <property type="match status" value="1"/>
</dbReference>
<evidence type="ECO:0000256" key="2">
    <source>
        <dbReference type="ARBA" id="ARBA00022741"/>
    </source>
</evidence>
<dbReference type="InterPro" id="IPR027473">
    <property type="entry name" value="L-asparaginase_C"/>
</dbReference>
<dbReference type="GO" id="GO:0016740">
    <property type="term" value="F:transferase activity"/>
    <property type="evidence" value="ECO:0007669"/>
    <property type="project" value="UniProtKB-KW"/>
</dbReference>
<dbReference type="InterPro" id="IPR023168">
    <property type="entry name" value="GatB_Yqey_C_2"/>
</dbReference>
<evidence type="ECO:0000313" key="8">
    <source>
        <dbReference type="EMBL" id="EEV20374.1"/>
    </source>
</evidence>
<keyword evidence="4" id="KW-0648">Protein biosynthesis</keyword>
<dbReference type="CDD" id="cd08963">
    <property type="entry name" value="L-asparaginase_I"/>
    <property type="match status" value="1"/>
</dbReference>
<dbReference type="Gene3D" id="3.40.50.1170">
    <property type="entry name" value="L-asparaginase, N-terminal domain"/>
    <property type="match status" value="1"/>
</dbReference>
<accession>C8PQL9</accession>
<dbReference type="InterPro" id="IPR036152">
    <property type="entry name" value="Asp/glu_Ase-like_sf"/>
</dbReference>
<dbReference type="Pfam" id="PF02637">
    <property type="entry name" value="GatB_Yqey"/>
    <property type="match status" value="1"/>
</dbReference>
<keyword evidence="8" id="KW-0808">Transferase</keyword>
<dbReference type="InterPro" id="IPR003789">
    <property type="entry name" value="Asn/Gln_tRNA_amidoTrase-B-like"/>
</dbReference>
<evidence type="ECO:0000259" key="7">
    <source>
        <dbReference type="SMART" id="SM00845"/>
    </source>
</evidence>
<dbReference type="InterPro" id="IPR037152">
    <property type="entry name" value="L-asparaginase_N_sf"/>
</dbReference>
<dbReference type="Proteomes" id="UP000004509">
    <property type="component" value="Unassembled WGS sequence"/>
</dbReference>
<dbReference type="Pfam" id="PF00710">
    <property type="entry name" value="Asparaginase"/>
    <property type="match status" value="1"/>
</dbReference>
<dbReference type="eggNOG" id="COG0064">
    <property type="taxonomic scope" value="Bacteria"/>
</dbReference>
<keyword evidence="2" id="KW-0547">Nucleotide-binding</keyword>
<dbReference type="PIRSF" id="PIRSF500176">
    <property type="entry name" value="L_ASNase"/>
    <property type="match status" value="1"/>
</dbReference>
<evidence type="ECO:0000256" key="5">
    <source>
        <dbReference type="ARBA" id="ARBA00047913"/>
    </source>
</evidence>
<feature type="binding site" evidence="6">
    <location>
        <begin position="560"/>
        <end position="561"/>
    </location>
    <ligand>
        <name>substrate</name>
    </ligand>
</feature>
<feature type="domain" description="Asn/Gln amidotransferase" evidence="7">
    <location>
        <begin position="324"/>
        <end position="471"/>
    </location>
</feature>
<evidence type="ECO:0000256" key="4">
    <source>
        <dbReference type="ARBA" id="ARBA00022917"/>
    </source>
</evidence>
<dbReference type="InterPro" id="IPR006034">
    <property type="entry name" value="Asparaginase/glutaminase-like"/>
</dbReference>
<dbReference type="InterPro" id="IPR014746">
    <property type="entry name" value="Gln_synth/guanido_kin_cat_dom"/>
</dbReference>
<proteinExistence type="predicted"/>
<dbReference type="SMART" id="SM00845">
    <property type="entry name" value="GatB_Yqey"/>
    <property type="match status" value="1"/>
</dbReference>
<protein>
    <submittedName>
        <fullName evidence="8">Putative aspartyl/glutamyl-tRNA(Asn/Gln) amidotransferase, B subunit</fullName>
    </submittedName>
</protein>
<dbReference type="Gene3D" id="1.10.10.410">
    <property type="match status" value="1"/>
</dbReference>
<organism evidence="8 9">
    <name type="scientific">Treponema vincentii ATCC 35580</name>
    <dbReference type="NCBI Taxonomy" id="596324"/>
    <lineage>
        <taxon>Bacteria</taxon>
        <taxon>Pseudomonadati</taxon>
        <taxon>Spirochaetota</taxon>
        <taxon>Spirochaetia</taxon>
        <taxon>Spirochaetales</taxon>
        <taxon>Treponemataceae</taxon>
        <taxon>Treponema</taxon>
    </lineage>
</organism>
<dbReference type="InterPro" id="IPR041725">
    <property type="entry name" value="L-asparaginase_I"/>
</dbReference>
<feature type="binding site" evidence="6">
    <location>
        <position position="527"/>
    </location>
    <ligand>
        <name>substrate</name>
    </ligand>
</feature>
<dbReference type="EMBL" id="ACYH01000037">
    <property type="protein sequence ID" value="EEV20374.1"/>
    <property type="molecule type" value="Genomic_DNA"/>
</dbReference>
<dbReference type="AlphaFoldDB" id="C8PQL9"/>
<evidence type="ECO:0000256" key="6">
    <source>
        <dbReference type="PIRSR" id="PIRSR001220-2"/>
    </source>
</evidence>
<gene>
    <name evidence="8" type="ORF">TREVI0001_2125</name>
</gene>
<dbReference type="GO" id="GO:0016884">
    <property type="term" value="F:carbon-nitrogen ligase activity, with glutamine as amido-N-donor"/>
    <property type="evidence" value="ECO:0007669"/>
    <property type="project" value="InterPro"/>
</dbReference>
<dbReference type="SUPFAM" id="SSF89095">
    <property type="entry name" value="GatB/YqeY motif"/>
    <property type="match status" value="1"/>
</dbReference>
<evidence type="ECO:0000313" key="9">
    <source>
        <dbReference type="Proteomes" id="UP000004509"/>
    </source>
</evidence>
<dbReference type="GO" id="GO:0004067">
    <property type="term" value="F:asparaginase activity"/>
    <property type="evidence" value="ECO:0007669"/>
    <property type="project" value="UniProtKB-UniRule"/>
</dbReference>
<dbReference type="OrthoDB" id="9788068at2"/>
<evidence type="ECO:0000256" key="1">
    <source>
        <dbReference type="ARBA" id="ARBA00022598"/>
    </source>
</evidence>
<dbReference type="InterPro" id="IPR027474">
    <property type="entry name" value="L-asparaginase_N"/>
</dbReference>
<dbReference type="InterPro" id="IPR017959">
    <property type="entry name" value="Asn/Gln-tRNA_amidoTrfase_suB/E"/>
</dbReference>
<dbReference type="PROSITE" id="PS51732">
    <property type="entry name" value="ASN_GLN_ASE_3"/>
    <property type="match status" value="1"/>
</dbReference>
<dbReference type="PRINTS" id="PR00139">
    <property type="entry name" value="ASNGLNASE"/>
</dbReference>
<dbReference type="InterPro" id="IPR006075">
    <property type="entry name" value="Asn/Gln-tRNA_Trfase_suB/E_cat"/>
</dbReference>
<dbReference type="InterPro" id="IPR018027">
    <property type="entry name" value="Asn/Gln_amidotransferase"/>
</dbReference>
<dbReference type="STRING" id="596324.TREVI0001_2125"/>
<dbReference type="GO" id="GO:0005524">
    <property type="term" value="F:ATP binding"/>
    <property type="evidence" value="ECO:0007669"/>
    <property type="project" value="UniProtKB-KW"/>
</dbReference>
<comment type="caution">
    <text evidence="8">The sequence shown here is derived from an EMBL/GenBank/DDBJ whole genome shotgun (WGS) entry which is preliminary data.</text>
</comment>
<name>C8PQL9_9SPIR</name>
<reference evidence="8 9" key="1">
    <citation type="submission" date="2009-07" db="EMBL/GenBank/DDBJ databases">
        <authorList>
            <person name="Madupu R."/>
            <person name="Sebastian Y."/>
            <person name="Durkin A.S."/>
            <person name="Torralba M."/>
            <person name="Methe B."/>
            <person name="Sutton G.G."/>
            <person name="Strausberg R.L."/>
            <person name="Nelson K.E."/>
        </authorList>
    </citation>
    <scope>NUCLEOTIDE SEQUENCE [LARGE SCALE GENOMIC DNA]</scope>
    <source>
        <strain evidence="8 9">ATCC 35580</strain>
    </source>
</reference>
<dbReference type="PIRSF" id="PIRSF001220">
    <property type="entry name" value="L-ASNase_gatD"/>
    <property type="match status" value="1"/>
</dbReference>
<sequence>MLQGERLYQSYTFLEIRVLILSDEKAFCSCKAGSSAEHCPICTCTPGHPPLLKESIARDAYRLAQSLGCTLIQKAQYEYPSGMPALPPEYQLCGASVKIAEKGALDIEFHKHKKQIDILEIRIEEDAGRLMHADGKTFMDYSSAGMPSIRIRTGNNLELGEEAEMFLTELNNRMRYIGLLTDSDSIHKIRCNAYVASTEFPNPPQHYVKLRNLNSFNFVRKAVNEDLRRQEEMLKQGEEPISESRLWNARMERTEPYKLRDFIDYVKTKPVKERHFYTAPESLLQEVLHTAPENQESRKLRYIRSLGLSIPIVRALCAEARVADFFEAVLQFGTEPKTAANGILEDILPLLKRAGKTIDSLILPPEFFARIVRLSQEGTINHPIIRTLLQKIIIGGADPTTLLAQDDWIKISDETTLRTLVQEMLAKHPKESELLKAGSMKYLEILCGEVMKRTKGFADQQLVKQIIKEELNIRIIYVLPMGGAISGKIQNGQVESGNTKILSELLDSDIAKRHIRIEPSIADGLFSEELEPADWARLIHTICEKIASGTANGIVVTHGTDSLVYTAPLIYWLFAGTPVSIVLTASATAPSESEEARRNFNDAVKLAWEKENGVYVSFNGKVLSPLNLKFVDSAGTGFVNWNMQTPLFRGEGLLSDYTESDSLVFESLLSEAADNMFLIKTYPGIRSGWLLSFLQKDDIRTFFLELYGNGTANMKDSPYSLKEFLKRGKKRQCRFYCTSQQEEVIDFSGYASARNLWKEGAVPMGGLTTETAIALYYAASLVCDTQEELDHIMETAALLNEK</sequence>
<dbReference type="SMART" id="SM00870">
    <property type="entry name" value="Asparaginase"/>
    <property type="match status" value="1"/>
</dbReference>
<evidence type="ECO:0000256" key="3">
    <source>
        <dbReference type="ARBA" id="ARBA00022840"/>
    </source>
</evidence>